<dbReference type="SUPFAM" id="SSF47592">
    <property type="entry name" value="SWIB/MDM2 domain"/>
    <property type="match status" value="1"/>
</dbReference>
<dbReference type="GO" id="GO:0001731">
    <property type="term" value="P:formation of translation preinitiation complex"/>
    <property type="evidence" value="ECO:0007669"/>
    <property type="project" value="InterPro"/>
</dbReference>
<evidence type="ECO:0008006" key="8">
    <source>
        <dbReference type="Google" id="ProtNLM"/>
    </source>
</evidence>
<dbReference type="Pfam" id="PF01253">
    <property type="entry name" value="SUI1"/>
    <property type="match status" value="1"/>
</dbReference>
<reference evidence="6 7" key="1">
    <citation type="submission" date="2009-08" db="EMBL/GenBank/DDBJ databases">
        <title>The Genome Sequence of Spizellomyces punctatus strain DAOM BR117.</title>
        <authorList>
            <consortium name="The Broad Institute Genome Sequencing Platform"/>
            <person name="Russ C."/>
            <person name="Cuomo C."/>
            <person name="Shea T."/>
            <person name="Young S.K."/>
            <person name="Zeng Q."/>
            <person name="Koehrsen M."/>
            <person name="Haas B."/>
            <person name="Borodovsky M."/>
            <person name="Guigo R."/>
            <person name="Alvarado L."/>
            <person name="Berlin A."/>
            <person name="Bochicchio J."/>
            <person name="Borenstein D."/>
            <person name="Chapman S."/>
            <person name="Chen Z."/>
            <person name="Engels R."/>
            <person name="Freedman E."/>
            <person name="Gellesch M."/>
            <person name="Goldberg J."/>
            <person name="Griggs A."/>
            <person name="Gujja S."/>
            <person name="Heiman D."/>
            <person name="Hepburn T."/>
            <person name="Howarth C."/>
            <person name="Jen D."/>
            <person name="Larson L."/>
            <person name="Lewis B."/>
            <person name="Mehta T."/>
            <person name="Park D."/>
            <person name="Pearson M."/>
            <person name="Roberts A."/>
            <person name="Saif S."/>
            <person name="Shenoy N."/>
            <person name="Sisk P."/>
            <person name="Stolte C."/>
            <person name="Sykes S."/>
            <person name="Thomson T."/>
            <person name="Walk T."/>
            <person name="White J."/>
            <person name="Yandava C."/>
            <person name="Burger G."/>
            <person name="Gray M.W."/>
            <person name="Holland P.W.H."/>
            <person name="King N."/>
            <person name="Lang F.B.F."/>
            <person name="Roger A.J."/>
            <person name="Ruiz-Trillo I."/>
            <person name="Lander E."/>
            <person name="Nusbaum C."/>
        </authorList>
    </citation>
    <scope>NUCLEOTIDE SEQUENCE [LARGE SCALE GENOMIC DNA]</scope>
    <source>
        <strain evidence="6 7">DAOM BR117</strain>
    </source>
</reference>
<dbReference type="InterPro" id="IPR004521">
    <property type="entry name" value="Uncharacterised_CHP00451"/>
</dbReference>
<dbReference type="PROSITE" id="PS51925">
    <property type="entry name" value="SWIB_MDM2"/>
    <property type="match status" value="1"/>
</dbReference>
<dbReference type="InterPro" id="IPR003121">
    <property type="entry name" value="SWIB_MDM2_domain"/>
</dbReference>
<dbReference type="PROSITE" id="PS50296">
    <property type="entry name" value="SUI1"/>
    <property type="match status" value="1"/>
</dbReference>
<dbReference type="SUPFAM" id="SSF88697">
    <property type="entry name" value="PUA domain-like"/>
    <property type="match status" value="1"/>
</dbReference>
<dbReference type="eggNOG" id="KOG2522">
    <property type="taxonomic scope" value="Eukaryota"/>
</dbReference>
<dbReference type="Proteomes" id="UP000053201">
    <property type="component" value="Unassembled WGS sequence"/>
</dbReference>
<dbReference type="SUPFAM" id="SSF55159">
    <property type="entry name" value="eIF1-like"/>
    <property type="match status" value="1"/>
</dbReference>
<feature type="compositionally biased region" description="Polar residues" evidence="3">
    <location>
        <begin position="385"/>
        <end position="396"/>
    </location>
</feature>
<dbReference type="InterPro" id="IPR039759">
    <property type="entry name" value="eIF2D_SUI1"/>
</dbReference>
<dbReference type="Gene3D" id="3.10.400.20">
    <property type="match status" value="1"/>
</dbReference>
<gene>
    <name evidence="6" type="ORF">SPPG_08518</name>
</gene>
<dbReference type="InterPro" id="IPR048248">
    <property type="entry name" value="PUA_eIF2d-like"/>
</dbReference>
<evidence type="ECO:0000256" key="1">
    <source>
        <dbReference type="ARBA" id="ARBA00010359"/>
    </source>
</evidence>
<name>A0A0L0H5F8_SPIPD</name>
<dbReference type="InterPro" id="IPR015947">
    <property type="entry name" value="PUA-like_sf"/>
</dbReference>
<dbReference type="STRING" id="645134.A0A0L0H5F8"/>
<dbReference type="OrthoDB" id="199771at2759"/>
<dbReference type="PROSITE" id="PS50890">
    <property type="entry name" value="PUA"/>
    <property type="match status" value="1"/>
</dbReference>
<dbReference type="Gene3D" id="3.30.780.10">
    <property type="entry name" value="SUI1-like domain"/>
    <property type="match status" value="1"/>
</dbReference>
<feature type="region of interest" description="Disordered" evidence="3">
    <location>
        <begin position="364"/>
        <end position="399"/>
    </location>
</feature>
<dbReference type="Pfam" id="PF17832">
    <property type="entry name" value="Pre-PUA"/>
    <property type="match status" value="1"/>
</dbReference>
<dbReference type="GO" id="GO:0003723">
    <property type="term" value="F:RNA binding"/>
    <property type="evidence" value="ECO:0007669"/>
    <property type="project" value="InterPro"/>
</dbReference>
<comment type="similarity">
    <text evidence="1">Belongs to the eIF2D family.</text>
</comment>
<dbReference type="InterPro" id="IPR036877">
    <property type="entry name" value="SUI1_dom_sf"/>
</dbReference>
<dbReference type="InterPro" id="IPR039757">
    <property type="entry name" value="EIF2D"/>
</dbReference>
<proteinExistence type="inferred from homology"/>
<sequence>MFRKPFHTKPQSHLRSSDRRKLRAELLAAYPSISEEVVVDLIPTKEGKDGGGEVISAKFVTHGGEQGVLYVVDGQPILWKDLSGCIFPTVYTLWRIPAMLPTIMTHGPVLQKLFDGADLMLPGVIIPAEGFHDFAYGDVAAVTVRGSPIPMAVGTMTVSSADIKKSRYEMRGKGVKILHTFGDYMWAHGNKSEPPELDFVEVGDADTSGSWTELEYNPSGASTPIASETLPASMQNLNLDGSVHGEIEQNNEEAVAKETDTEVKMSPAEMDQLLEQALFTVLKSRLPDDPKAFPMPSSLLYSNYIVPCRPRGTLIDIKQSSYKKVGKFLKAMEKRGLIKLKERGGETMLMSVNRQHPQIIEFVAPRKVAGDEKPAKPEGPADGSRSPTDSSKTNGKSGAGETISAVELYKASAKECRLFEEIGASKDALFTEADLRVAVTEYAEMKNLIDRANPRMVKIDAILCDAVLKKDEYQSVDYLPRDGILQRLTERMQPYHELHLPGREPEIRKGTLKPIQITVEQRQGRKTVTKVVGIERFGIDPEQLAGWLKVRCASSTSVTPIPGKANAAPVYEVMIQGSKVKEVCSVLEKECGMPFTGGKGSAVSSRFVEVVDKTKKK</sequence>
<dbReference type="OMA" id="MFLKPYR"/>
<dbReference type="InterPro" id="IPR001950">
    <property type="entry name" value="SUI1"/>
</dbReference>
<dbReference type="GeneID" id="27691677"/>
<dbReference type="InterPro" id="IPR036885">
    <property type="entry name" value="SWIB_MDM2_dom_sf"/>
</dbReference>
<dbReference type="VEuPathDB" id="FungiDB:SPPG_08518"/>
<evidence type="ECO:0000256" key="2">
    <source>
        <dbReference type="ARBA" id="ARBA00022490"/>
    </source>
</evidence>
<dbReference type="FunFam" id="3.30.780.10:FF:000008">
    <property type="entry name" value="eukaryotic translation initiation factor 2D"/>
    <property type="match status" value="1"/>
</dbReference>
<evidence type="ECO:0000313" key="7">
    <source>
        <dbReference type="Proteomes" id="UP000053201"/>
    </source>
</evidence>
<dbReference type="FunFam" id="3.10.400.20:FF:000002">
    <property type="entry name" value="Eukaryotic translation initiation factor 2D"/>
    <property type="match status" value="1"/>
</dbReference>
<keyword evidence="7" id="KW-1185">Reference proteome</keyword>
<organism evidence="6 7">
    <name type="scientific">Spizellomyces punctatus (strain DAOM BR117)</name>
    <dbReference type="NCBI Taxonomy" id="645134"/>
    <lineage>
        <taxon>Eukaryota</taxon>
        <taxon>Fungi</taxon>
        <taxon>Fungi incertae sedis</taxon>
        <taxon>Chytridiomycota</taxon>
        <taxon>Chytridiomycota incertae sedis</taxon>
        <taxon>Chytridiomycetes</taxon>
        <taxon>Spizellomycetales</taxon>
        <taxon>Spizellomycetaceae</taxon>
        <taxon>Spizellomyces</taxon>
    </lineage>
</organism>
<evidence type="ECO:0000256" key="3">
    <source>
        <dbReference type="SAM" id="MobiDB-lite"/>
    </source>
</evidence>
<accession>A0A0L0H5F8</accession>
<evidence type="ECO:0000259" key="5">
    <source>
        <dbReference type="PROSITE" id="PS51925"/>
    </source>
</evidence>
<dbReference type="RefSeq" id="XP_016604171.1">
    <property type="nucleotide sequence ID" value="XM_016756670.1"/>
</dbReference>
<dbReference type="InterPro" id="IPR058886">
    <property type="entry name" value="SWIB_eIF2D"/>
</dbReference>
<dbReference type="InterPro" id="IPR041366">
    <property type="entry name" value="Pre-PUA"/>
</dbReference>
<dbReference type="InParanoid" id="A0A0L0H5F8"/>
<feature type="domain" description="DM2" evidence="5">
    <location>
        <begin position="407"/>
        <end position="491"/>
    </location>
</feature>
<dbReference type="PANTHER" id="PTHR12217">
    <property type="entry name" value="EUKARYOTIC TRANSLATION INITIATION FACTOR 2D"/>
    <property type="match status" value="1"/>
</dbReference>
<dbReference type="NCBIfam" id="TIGR00451">
    <property type="entry name" value="unchar_dom_2"/>
    <property type="match status" value="1"/>
</dbReference>
<dbReference type="Pfam" id="PF26292">
    <property type="entry name" value="PUA_elF2D"/>
    <property type="match status" value="1"/>
</dbReference>
<dbReference type="AlphaFoldDB" id="A0A0L0H5F8"/>
<dbReference type="PANTHER" id="PTHR12217:SF4">
    <property type="entry name" value="EUKARYOTIC TRANSLATION INITIATION FACTOR 2D"/>
    <property type="match status" value="1"/>
</dbReference>
<dbReference type="Pfam" id="PF25304">
    <property type="entry name" value="WHD_eIF2D"/>
    <property type="match status" value="1"/>
</dbReference>
<dbReference type="CDD" id="cd21156">
    <property type="entry name" value="PUA_eIF2d-like"/>
    <property type="match status" value="1"/>
</dbReference>
<keyword evidence="2" id="KW-0963">Cytoplasm</keyword>
<dbReference type="CDD" id="cd11610">
    <property type="entry name" value="eIF2D_N"/>
    <property type="match status" value="1"/>
</dbReference>
<feature type="domain" description="SUI1" evidence="4">
    <location>
        <begin position="515"/>
        <end position="591"/>
    </location>
</feature>
<dbReference type="InterPro" id="IPR048247">
    <property type="entry name" value="eIF2D_N"/>
</dbReference>
<dbReference type="GO" id="GO:0003743">
    <property type="term" value="F:translation initiation factor activity"/>
    <property type="evidence" value="ECO:0007669"/>
    <property type="project" value="InterPro"/>
</dbReference>
<evidence type="ECO:0000313" key="6">
    <source>
        <dbReference type="EMBL" id="KNC96131.1"/>
    </source>
</evidence>
<dbReference type="CDD" id="cd11608">
    <property type="entry name" value="eIF2D_C"/>
    <property type="match status" value="1"/>
</dbReference>
<protein>
    <recommendedName>
        <fullName evidence="8">SUI1 domain-containing protein</fullName>
    </recommendedName>
</protein>
<dbReference type="InterPro" id="IPR057429">
    <property type="entry name" value="WH_eIF2D"/>
</dbReference>
<dbReference type="Pfam" id="PF26291">
    <property type="entry name" value="SWIB_eIF2D"/>
    <property type="match status" value="1"/>
</dbReference>
<evidence type="ECO:0000259" key="4">
    <source>
        <dbReference type="PROSITE" id="PS50296"/>
    </source>
</evidence>
<dbReference type="EMBL" id="KQ257471">
    <property type="protein sequence ID" value="KNC96131.1"/>
    <property type="molecule type" value="Genomic_DNA"/>
</dbReference>